<keyword evidence="3" id="KW-1185">Reference proteome</keyword>
<proteinExistence type="predicted"/>
<feature type="region of interest" description="Disordered" evidence="1">
    <location>
        <begin position="31"/>
        <end position="84"/>
    </location>
</feature>
<dbReference type="EMBL" id="JABEZV010000002">
    <property type="protein sequence ID" value="MBA0705555.1"/>
    <property type="molecule type" value="Genomic_DNA"/>
</dbReference>
<feature type="compositionally biased region" description="Basic and acidic residues" evidence="1">
    <location>
        <begin position="56"/>
        <end position="67"/>
    </location>
</feature>
<name>A0A7J8Z1C3_9ROSI</name>
<organism evidence="2 3">
    <name type="scientific">Gossypium laxum</name>
    <dbReference type="NCBI Taxonomy" id="34288"/>
    <lineage>
        <taxon>Eukaryota</taxon>
        <taxon>Viridiplantae</taxon>
        <taxon>Streptophyta</taxon>
        <taxon>Embryophyta</taxon>
        <taxon>Tracheophyta</taxon>
        <taxon>Spermatophyta</taxon>
        <taxon>Magnoliopsida</taxon>
        <taxon>eudicotyledons</taxon>
        <taxon>Gunneridae</taxon>
        <taxon>Pentapetalae</taxon>
        <taxon>rosids</taxon>
        <taxon>malvids</taxon>
        <taxon>Malvales</taxon>
        <taxon>Malvaceae</taxon>
        <taxon>Malvoideae</taxon>
        <taxon>Gossypium</taxon>
    </lineage>
</organism>
<protein>
    <submittedName>
        <fullName evidence="2">Uncharacterized protein</fullName>
    </submittedName>
</protein>
<accession>A0A7J8Z1C3</accession>
<dbReference type="AlphaFoldDB" id="A0A7J8Z1C3"/>
<feature type="non-terminal residue" evidence="2">
    <location>
        <position position="125"/>
    </location>
</feature>
<evidence type="ECO:0000313" key="2">
    <source>
        <dbReference type="EMBL" id="MBA0705555.1"/>
    </source>
</evidence>
<gene>
    <name evidence="2" type="ORF">Golax_017740</name>
</gene>
<dbReference type="Proteomes" id="UP000593574">
    <property type="component" value="Unassembled WGS sequence"/>
</dbReference>
<evidence type="ECO:0000256" key="1">
    <source>
        <dbReference type="SAM" id="MobiDB-lite"/>
    </source>
</evidence>
<reference evidence="2 3" key="1">
    <citation type="journal article" date="2019" name="Genome Biol. Evol.">
        <title>Insights into the evolution of the New World diploid cottons (Gossypium, subgenus Houzingenia) based on genome sequencing.</title>
        <authorList>
            <person name="Grover C.E."/>
            <person name="Arick M.A. 2nd"/>
            <person name="Thrash A."/>
            <person name="Conover J.L."/>
            <person name="Sanders W.S."/>
            <person name="Peterson D.G."/>
            <person name="Frelichowski J.E."/>
            <person name="Scheffler J.A."/>
            <person name="Scheffler B.E."/>
            <person name="Wendel J.F."/>
        </authorList>
    </citation>
    <scope>NUCLEOTIDE SEQUENCE [LARGE SCALE GENOMIC DNA]</scope>
    <source>
        <strain evidence="2">4</strain>
        <tissue evidence="2">Leaf</tissue>
    </source>
</reference>
<sequence length="125" mass="13952">MMVAESVVKLGLRKDKLVSFESEKRGVCWQNHMRDNGNGNGDGDNGKPQKCPKKFVFSEKDKSEGKGMRLRSSTKGAEAKEGERENKLVECFLCHGPHRLQKCLKTIENDDASDEEPKKLGLSKG</sequence>
<evidence type="ECO:0000313" key="3">
    <source>
        <dbReference type="Proteomes" id="UP000593574"/>
    </source>
</evidence>
<comment type="caution">
    <text evidence="2">The sequence shown here is derived from an EMBL/GenBank/DDBJ whole genome shotgun (WGS) entry which is preliminary data.</text>
</comment>